<comment type="similarity">
    <text evidence="1">Belongs to the thrombospondin family.</text>
</comment>
<dbReference type="SUPFAM" id="SSF57184">
    <property type="entry name" value="Growth factor receptor domain"/>
    <property type="match status" value="1"/>
</dbReference>
<evidence type="ECO:0000256" key="4">
    <source>
        <dbReference type="ARBA" id="ARBA00022737"/>
    </source>
</evidence>
<dbReference type="FunFam" id="4.10.1080.10:FF:000001">
    <property type="entry name" value="Thrombospondin 3"/>
    <property type="match status" value="1"/>
</dbReference>
<reference evidence="14" key="1">
    <citation type="submission" date="2022-03" db="EMBL/GenBank/DDBJ databases">
        <authorList>
            <person name="Tunstrom K."/>
        </authorList>
    </citation>
    <scope>NUCLEOTIDE SEQUENCE</scope>
</reference>
<dbReference type="SMART" id="SM00181">
    <property type="entry name" value="EGF"/>
    <property type="match status" value="8"/>
</dbReference>
<dbReference type="GO" id="GO:0005576">
    <property type="term" value="C:extracellular region"/>
    <property type="evidence" value="ECO:0007669"/>
    <property type="project" value="InterPro"/>
</dbReference>
<dbReference type="Pfam" id="PF07645">
    <property type="entry name" value="EGF_CA"/>
    <property type="match status" value="2"/>
</dbReference>
<dbReference type="InterPro" id="IPR009030">
    <property type="entry name" value="Growth_fac_rcpt_cys_sf"/>
</dbReference>
<feature type="chain" id="PRO_5043314283" description="TSP C-terminal domain-containing protein" evidence="12">
    <location>
        <begin position="23"/>
        <end position="1400"/>
    </location>
</feature>
<protein>
    <recommendedName>
        <fullName evidence="13">TSP C-terminal domain-containing protein</fullName>
    </recommendedName>
</protein>
<keyword evidence="2" id="KW-0245">EGF-like domain</keyword>
<keyword evidence="4" id="KW-0677">Repeat</keyword>
<evidence type="ECO:0000256" key="11">
    <source>
        <dbReference type="SAM" id="MobiDB-lite"/>
    </source>
</evidence>
<feature type="region of interest" description="Disordered" evidence="11">
    <location>
        <begin position="922"/>
        <end position="1093"/>
    </location>
</feature>
<feature type="compositionally biased region" description="Acidic residues" evidence="11">
    <location>
        <begin position="1001"/>
        <end position="1010"/>
    </location>
</feature>
<comment type="caution">
    <text evidence="14">The sequence shown here is derived from an EMBL/GenBank/DDBJ whole genome shotgun (WGS) entry which is preliminary data.</text>
</comment>
<evidence type="ECO:0000256" key="12">
    <source>
        <dbReference type="SAM" id="SignalP"/>
    </source>
</evidence>
<keyword evidence="5 9" id="KW-0106">Calcium</keyword>
<evidence type="ECO:0000256" key="7">
    <source>
        <dbReference type="ARBA" id="ARBA00023157"/>
    </source>
</evidence>
<dbReference type="InterPro" id="IPR001881">
    <property type="entry name" value="EGF-like_Ca-bd_dom"/>
</dbReference>
<dbReference type="FunFam" id="2.60.120.200:FF:000002">
    <property type="entry name" value="Thrombospondin 3"/>
    <property type="match status" value="1"/>
</dbReference>
<dbReference type="InterPro" id="IPR008859">
    <property type="entry name" value="Thrombospondin_C"/>
</dbReference>
<evidence type="ECO:0000256" key="1">
    <source>
        <dbReference type="ARBA" id="ARBA00009456"/>
    </source>
</evidence>
<evidence type="ECO:0000256" key="2">
    <source>
        <dbReference type="ARBA" id="ARBA00022536"/>
    </source>
</evidence>
<evidence type="ECO:0000256" key="10">
    <source>
        <dbReference type="SAM" id="Coils"/>
    </source>
</evidence>
<dbReference type="GO" id="GO:0007155">
    <property type="term" value="P:cell adhesion"/>
    <property type="evidence" value="ECO:0007669"/>
    <property type="project" value="UniProtKB-KW"/>
</dbReference>
<feature type="domain" description="TSP C-terminal" evidence="13">
    <location>
        <begin position="1162"/>
        <end position="1376"/>
    </location>
</feature>
<organism evidence="14 15">
    <name type="scientific">Euphydryas editha</name>
    <name type="common">Edith's checkerspot</name>
    <dbReference type="NCBI Taxonomy" id="104508"/>
    <lineage>
        <taxon>Eukaryota</taxon>
        <taxon>Metazoa</taxon>
        <taxon>Ecdysozoa</taxon>
        <taxon>Arthropoda</taxon>
        <taxon>Hexapoda</taxon>
        <taxon>Insecta</taxon>
        <taxon>Pterygota</taxon>
        <taxon>Neoptera</taxon>
        <taxon>Endopterygota</taxon>
        <taxon>Lepidoptera</taxon>
        <taxon>Glossata</taxon>
        <taxon>Ditrysia</taxon>
        <taxon>Papilionoidea</taxon>
        <taxon>Nymphalidae</taxon>
        <taxon>Nymphalinae</taxon>
        <taxon>Euphydryas</taxon>
    </lineage>
</organism>
<feature type="repeat" description="TSP type-3" evidence="9">
    <location>
        <begin position="928"/>
        <end position="963"/>
    </location>
</feature>
<dbReference type="Gene3D" id="2.10.25.10">
    <property type="entry name" value="Laminin"/>
    <property type="match status" value="4"/>
</dbReference>
<proteinExistence type="inferred from homology"/>
<evidence type="ECO:0000259" key="13">
    <source>
        <dbReference type="PROSITE" id="PS51236"/>
    </source>
</evidence>
<dbReference type="InterPro" id="IPR000477">
    <property type="entry name" value="RT_dom"/>
</dbReference>
<dbReference type="InterPro" id="IPR013320">
    <property type="entry name" value="ConA-like_dom_sf"/>
</dbReference>
<keyword evidence="6" id="KW-0130">Cell adhesion</keyword>
<evidence type="ECO:0000313" key="14">
    <source>
        <dbReference type="EMBL" id="CAH2089291.1"/>
    </source>
</evidence>
<dbReference type="FunFam" id="4.10.1080.10:FF:000004">
    <property type="entry name" value="Cartilage oligomeric matrix protein"/>
    <property type="match status" value="1"/>
</dbReference>
<evidence type="ECO:0000256" key="5">
    <source>
        <dbReference type="ARBA" id="ARBA00022837"/>
    </source>
</evidence>
<dbReference type="CDD" id="cd00054">
    <property type="entry name" value="EGF_CA"/>
    <property type="match status" value="2"/>
</dbReference>
<feature type="repeat" description="TSP type-3" evidence="9">
    <location>
        <begin position="990"/>
        <end position="1025"/>
    </location>
</feature>
<gene>
    <name evidence="14" type="ORF">EEDITHA_LOCUS5360</name>
</gene>
<evidence type="ECO:0000256" key="3">
    <source>
        <dbReference type="ARBA" id="ARBA00022729"/>
    </source>
</evidence>
<dbReference type="PROSITE" id="PS01186">
    <property type="entry name" value="EGF_2"/>
    <property type="match status" value="1"/>
</dbReference>
<dbReference type="InterPro" id="IPR003367">
    <property type="entry name" value="Thrombospondin_3-like_rpt"/>
</dbReference>
<sequence length="1400" mass="156274">MASQAVWKRVLVLLIAASASYSLTLDEEATNDVIAAASASEDGQIAILVRGPSNIDTGREELLHAKGTDDNSISLFYNRKSNKVTLESLNGGHIKSVSWNLGFNPRSTLLLVITHSKVKILAICKPLRWHTMSGRHDILNLLASQKLKLYREENAPVEVYGSEKSALDSLSCNHDDELKPPSSMTVDSDVEEVKDFIEKEERLKHEDEMQGDDPRNNYIDPNIYGPLPQPTTPGRGDIPATDIESCDDEVIRQLKLLRQTIELLRRELDNQKGNIDNLRNQLRICCSRFPSTPPVERCSGSSCYPGVECRNTESGVECGPCPRGMEGDGRRCRPVSCDRRPCSQVEYCIDSEQGFRCQRCPGRQTSDGQTCRSACSSNPCFGGPFDTVPIPILLLKLDAIGIRNTQLDFFRSYLTGRKQIVKIDDFYSDERSTSYGVPQGSIIGPTLFLIFINDLCNLNLCCGSIVTYADDTALTFYGNSWEELQVIAQKGFNVVAAWLLSHYLTLNASKTKLIHFSVRPTSQPKAPLKIIVHSCHIHQNCQCPSISATESIRYLGVIIDNHLNFKAHIDVLTCRVRKLIYIFKNLREVANKFVIRSVYFALRQSLISYCISCWGGVPKTSLKPLEVAQRAILKVSTFKTIFYPTTQLYKDCVQCYDLPDGRYRCGPCPSGYTGNGEECIRLSCRPDSCFQGVECQETSSGPHCGPCPTGYLGDGRRCQNLCDARRPCGERRCTPTSTSPYYQCEECPKGFEWNGYTCVDMDECDLIRPCDELVSCTNVEGGFTCGACPPGYVGSSGWSGAGDERRRESCTDIDECSQRDICPQGRLCVNTPGSYTCVPCGGHYYLNTSRPCIEVDELRKRCDPTRCRRYNAVCEYGLKCVCATGWAGNGTVCGPDSDLDGYPDHQLPCMERNCKADNCPQVSNSGQEDADKDGFGDSCDPDADDDGIPNIPDNCPFVSNPDQLDRDVDRSDKRGDLCDNCPSRFNPGQEDVDRDGIGDVCDPDMDDDEIPNERDNCPRVYNPQQEDMDGDSVGDLCDNCPRVRNPSQDDADKDNVGDACDSDVDRDQDGIQDGLDNCPTIANSDQQDVDKDDKGDVCDDDIDGDGIPNLEDNCPLVYNPDQAEVTGQGVGKACHNDFDGDNVTNALDNCPNNSRIYRTDFRNYMTVRLDPEGTSQQDPNWEIANEGAEILQTLNSDPGLAVGFENFGGVDFEGTLFVDTQIDDDYVGFIFGYQNNKRFYVVMWKKNTQTYWLTTPFRAVAEPGIQLKLVNSKTGPGKTLRNALWNTESIPDQVTLLWKDPRNVGWRERTAYRWRLLHRPKIGLIRLKIYENNRLVADSGNVYDFTLKGGRLGVFCFSQEMIIWSNLVYRCNDKIPTNIVSELPPRLLKKLDIDHDFVYL</sequence>
<dbReference type="SMART" id="SM00179">
    <property type="entry name" value="EGF_CA"/>
    <property type="match status" value="3"/>
</dbReference>
<dbReference type="SUPFAM" id="SSF103647">
    <property type="entry name" value="TSP type-3 repeat"/>
    <property type="match status" value="3"/>
</dbReference>
<dbReference type="PROSITE" id="PS01187">
    <property type="entry name" value="EGF_CA"/>
    <property type="match status" value="1"/>
</dbReference>
<evidence type="ECO:0000256" key="8">
    <source>
        <dbReference type="ARBA" id="ARBA00023180"/>
    </source>
</evidence>
<name>A0AAU9TQV9_EUPED</name>
<feature type="coiled-coil region" evidence="10">
    <location>
        <begin position="247"/>
        <end position="281"/>
    </location>
</feature>
<dbReference type="InterPro" id="IPR018097">
    <property type="entry name" value="EGF_Ca-bd_CS"/>
</dbReference>
<feature type="repeat" description="TSP type-3" evidence="9">
    <location>
        <begin position="1049"/>
        <end position="1086"/>
    </location>
</feature>
<keyword evidence="8" id="KW-0325">Glycoprotein</keyword>
<dbReference type="GO" id="GO:0005509">
    <property type="term" value="F:calcium ion binding"/>
    <property type="evidence" value="ECO:0007669"/>
    <property type="project" value="UniProtKB-UniRule"/>
</dbReference>
<feature type="repeat" description="TSP type-3" evidence="9">
    <location>
        <begin position="1087"/>
        <end position="1122"/>
    </location>
</feature>
<dbReference type="PROSITE" id="PS51236">
    <property type="entry name" value="TSP_CTER"/>
    <property type="match status" value="1"/>
</dbReference>
<dbReference type="SUPFAM" id="SSF49899">
    <property type="entry name" value="Concanavalin A-like lectins/glucanases"/>
    <property type="match status" value="1"/>
</dbReference>
<dbReference type="PANTHER" id="PTHR10199">
    <property type="entry name" value="THROMBOSPONDIN"/>
    <property type="match status" value="1"/>
</dbReference>
<dbReference type="Pfam" id="PF05735">
    <property type="entry name" value="TSP_C"/>
    <property type="match status" value="1"/>
</dbReference>
<dbReference type="Pfam" id="PF02412">
    <property type="entry name" value="TSP_3"/>
    <property type="match status" value="5"/>
</dbReference>
<dbReference type="Gene3D" id="4.10.1080.10">
    <property type="entry name" value="TSP type-3 repeat"/>
    <property type="match status" value="3"/>
</dbReference>
<evidence type="ECO:0000313" key="15">
    <source>
        <dbReference type="Proteomes" id="UP001153954"/>
    </source>
</evidence>
<dbReference type="Pfam" id="PF00078">
    <property type="entry name" value="RVT_1"/>
    <property type="match status" value="1"/>
</dbReference>
<keyword evidence="10" id="KW-0175">Coiled coil</keyword>
<feature type="signal peptide" evidence="12">
    <location>
        <begin position="1"/>
        <end position="22"/>
    </location>
</feature>
<dbReference type="InterPro" id="IPR017897">
    <property type="entry name" value="Thrombospondin_3_rpt"/>
</dbReference>
<accession>A0AAU9TQV9</accession>
<dbReference type="Gene3D" id="2.60.120.200">
    <property type="match status" value="1"/>
</dbReference>
<keyword evidence="15" id="KW-1185">Reference proteome</keyword>
<evidence type="ECO:0000256" key="6">
    <source>
        <dbReference type="ARBA" id="ARBA00022889"/>
    </source>
</evidence>
<dbReference type="InterPro" id="IPR000742">
    <property type="entry name" value="EGF"/>
</dbReference>
<keyword evidence="7" id="KW-1015">Disulfide bond</keyword>
<dbReference type="Proteomes" id="UP001153954">
    <property type="component" value="Unassembled WGS sequence"/>
</dbReference>
<dbReference type="PANTHER" id="PTHR10199:SF100">
    <property type="entry name" value="THROMBOSPONDIN, ISOFORM A"/>
    <property type="match status" value="1"/>
</dbReference>
<evidence type="ECO:0000256" key="9">
    <source>
        <dbReference type="PROSITE-ProRule" id="PRU00634"/>
    </source>
</evidence>
<dbReference type="PROSITE" id="PS51234">
    <property type="entry name" value="TSP3"/>
    <property type="match status" value="4"/>
</dbReference>
<dbReference type="EMBL" id="CAKOGL010000008">
    <property type="protein sequence ID" value="CAH2089291.1"/>
    <property type="molecule type" value="Genomic_DNA"/>
</dbReference>
<dbReference type="InterPro" id="IPR049883">
    <property type="entry name" value="NOTCH1_EGF-like"/>
</dbReference>
<dbReference type="InterPro" id="IPR028974">
    <property type="entry name" value="TSP_type-3_rpt"/>
</dbReference>
<feature type="compositionally biased region" description="Basic and acidic residues" evidence="11">
    <location>
        <begin position="963"/>
        <end position="977"/>
    </location>
</feature>
<keyword evidence="3 12" id="KW-0732">Signal</keyword>